<feature type="non-terminal residue" evidence="2">
    <location>
        <position position="106"/>
    </location>
</feature>
<reference evidence="2" key="1">
    <citation type="journal article" date="2004" name="Nature">
        <title>Genome duplication in the teleost fish Tetraodon nigroviridis reveals the early vertebrate proto-karyotype.</title>
        <authorList>
            <person name="Jaillon O."/>
            <person name="Aury J.-M."/>
            <person name="Brunet F."/>
            <person name="Petit J.-L."/>
            <person name="Stange-Thomann N."/>
            <person name="Mauceli E."/>
            <person name="Bouneau L."/>
            <person name="Fischer C."/>
            <person name="Ozouf-Costaz C."/>
            <person name="Bernot A."/>
            <person name="Nicaud S."/>
            <person name="Jaffe D."/>
            <person name="Fisher S."/>
            <person name="Lutfalla G."/>
            <person name="Dossat C."/>
            <person name="Segurens B."/>
            <person name="Dasilva C."/>
            <person name="Salanoubat M."/>
            <person name="Levy M."/>
            <person name="Boudet N."/>
            <person name="Castellano S."/>
            <person name="Anthouard V."/>
            <person name="Jubin C."/>
            <person name="Castelli V."/>
            <person name="Katinka M."/>
            <person name="Vacherie B."/>
            <person name="Biemont C."/>
            <person name="Skalli Z."/>
            <person name="Cattolico L."/>
            <person name="Poulain J."/>
            <person name="De Berardinis V."/>
            <person name="Cruaud C."/>
            <person name="Duprat S."/>
            <person name="Brottier P."/>
            <person name="Coutanceau J.-P."/>
            <person name="Gouzy J."/>
            <person name="Parra G."/>
            <person name="Lardier G."/>
            <person name="Chapple C."/>
            <person name="McKernan K.J."/>
            <person name="McEwan P."/>
            <person name="Bosak S."/>
            <person name="Kellis M."/>
            <person name="Volff J.-N."/>
            <person name="Guigo R."/>
            <person name="Zody M.C."/>
            <person name="Mesirov J."/>
            <person name="Lindblad-Toh K."/>
            <person name="Birren B."/>
            <person name="Nusbaum C."/>
            <person name="Kahn D."/>
            <person name="Robinson-Rechavi M."/>
            <person name="Laudet V."/>
            <person name="Schachter V."/>
            <person name="Quetier F."/>
            <person name="Saurin W."/>
            <person name="Scarpelli C."/>
            <person name="Wincker P."/>
            <person name="Lander E.S."/>
            <person name="Weissenbach J."/>
            <person name="Roest Crollius H."/>
        </authorList>
    </citation>
    <scope>NUCLEOTIDE SEQUENCE [LARGE SCALE GENOMIC DNA]</scope>
</reference>
<feature type="non-terminal residue" evidence="2">
    <location>
        <position position="1"/>
    </location>
</feature>
<dbReference type="AlphaFoldDB" id="Q4RB62"/>
<dbReference type="SUPFAM" id="SSF56747">
    <property type="entry name" value="Prim-pol domain"/>
    <property type="match status" value="1"/>
</dbReference>
<organism evidence="2">
    <name type="scientific">Tetraodon nigroviridis</name>
    <name type="common">Spotted green pufferfish</name>
    <name type="synonym">Chelonodon nigroviridis</name>
    <dbReference type="NCBI Taxonomy" id="99883"/>
    <lineage>
        <taxon>Eukaryota</taxon>
        <taxon>Metazoa</taxon>
        <taxon>Chordata</taxon>
        <taxon>Craniata</taxon>
        <taxon>Vertebrata</taxon>
        <taxon>Euteleostomi</taxon>
        <taxon>Actinopterygii</taxon>
        <taxon>Neopterygii</taxon>
        <taxon>Teleostei</taxon>
        <taxon>Neoteleostei</taxon>
        <taxon>Acanthomorphata</taxon>
        <taxon>Eupercaria</taxon>
        <taxon>Tetraodontiformes</taxon>
        <taxon>Tetradontoidea</taxon>
        <taxon>Tetraodontidae</taxon>
        <taxon>Tetraodon</taxon>
    </lineage>
</organism>
<dbReference type="PANTHER" id="PTHR10536">
    <property type="entry name" value="DNA PRIMASE SMALL SUBUNIT"/>
    <property type="match status" value="1"/>
</dbReference>
<dbReference type="KEGG" id="tng:GSTEN00037962G001"/>
<evidence type="ECO:0000256" key="1">
    <source>
        <dbReference type="ARBA" id="ARBA00009762"/>
    </source>
</evidence>
<name>Q4RB62_TETNG</name>
<dbReference type="OrthoDB" id="19606at2759"/>
<dbReference type="Gene3D" id="3.90.920.10">
    <property type="entry name" value="DNA primase, PRIM domain"/>
    <property type="match status" value="1"/>
</dbReference>
<sequence length="106" mass="12304">FISESLKVVEKYFTPYALHEQDVLGRKESVEKVLALVPDDILFLHLFLLDKGTNRKNSIHFCLIICDSFDLTLTFTAKKGQHFEKEIMLQYCYPRLDVNVSKGVNH</sequence>
<protein>
    <submittedName>
        <fullName evidence="2">Chromosome undetermined SCAF22195, whole genome shotgun sequence</fullName>
    </submittedName>
</protein>
<gene>
    <name evidence="2" type="ORF">GSTENG00037962001</name>
</gene>
<proteinExistence type="inferred from homology"/>
<evidence type="ECO:0000313" key="2">
    <source>
        <dbReference type="EMBL" id="CAG14371.1"/>
    </source>
</evidence>
<comment type="similarity">
    <text evidence="1">Belongs to the eukaryotic-type primase small subunit family.</text>
</comment>
<reference evidence="2" key="2">
    <citation type="submission" date="2004-02" db="EMBL/GenBank/DDBJ databases">
        <authorList>
            <consortium name="Genoscope"/>
            <consortium name="Whitehead Institute Centre for Genome Research"/>
        </authorList>
    </citation>
    <scope>NUCLEOTIDE SEQUENCE</scope>
</reference>
<accession>Q4RB62</accession>
<dbReference type="EMBL" id="CAAE01022195">
    <property type="protein sequence ID" value="CAG14371.1"/>
    <property type="molecule type" value="Genomic_DNA"/>
</dbReference>